<organism evidence="2 3">
    <name type="scientific">Aeoliella mucimassa</name>
    <dbReference type="NCBI Taxonomy" id="2527972"/>
    <lineage>
        <taxon>Bacteria</taxon>
        <taxon>Pseudomonadati</taxon>
        <taxon>Planctomycetota</taxon>
        <taxon>Planctomycetia</taxon>
        <taxon>Pirellulales</taxon>
        <taxon>Lacipirellulaceae</taxon>
        <taxon>Aeoliella</taxon>
    </lineage>
</organism>
<keyword evidence="3" id="KW-1185">Reference proteome</keyword>
<evidence type="ECO:0000313" key="2">
    <source>
        <dbReference type="EMBL" id="QDU53905.1"/>
    </source>
</evidence>
<protein>
    <recommendedName>
        <fullName evidence="4">Carboxypeptidase regulatory-like domain-containing protein</fullName>
    </recommendedName>
</protein>
<evidence type="ECO:0008006" key="4">
    <source>
        <dbReference type="Google" id="ProtNLM"/>
    </source>
</evidence>
<feature type="signal peptide" evidence="1">
    <location>
        <begin position="1"/>
        <end position="20"/>
    </location>
</feature>
<proteinExistence type="predicted"/>
<dbReference type="AlphaFoldDB" id="A0A518AGQ4"/>
<dbReference type="Proteomes" id="UP000315750">
    <property type="component" value="Chromosome"/>
</dbReference>
<reference evidence="2 3" key="1">
    <citation type="submission" date="2019-02" db="EMBL/GenBank/DDBJ databases">
        <title>Deep-cultivation of Planctomycetes and their phenomic and genomic characterization uncovers novel biology.</title>
        <authorList>
            <person name="Wiegand S."/>
            <person name="Jogler M."/>
            <person name="Boedeker C."/>
            <person name="Pinto D."/>
            <person name="Vollmers J."/>
            <person name="Rivas-Marin E."/>
            <person name="Kohn T."/>
            <person name="Peeters S.H."/>
            <person name="Heuer A."/>
            <person name="Rast P."/>
            <person name="Oberbeckmann S."/>
            <person name="Bunk B."/>
            <person name="Jeske O."/>
            <person name="Meyerdierks A."/>
            <person name="Storesund J.E."/>
            <person name="Kallscheuer N."/>
            <person name="Luecker S."/>
            <person name="Lage O.M."/>
            <person name="Pohl T."/>
            <person name="Merkel B.J."/>
            <person name="Hornburger P."/>
            <person name="Mueller R.-W."/>
            <person name="Bruemmer F."/>
            <person name="Labrenz M."/>
            <person name="Spormann A.M."/>
            <person name="Op den Camp H."/>
            <person name="Overmann J."/>
            <person name="Amann R."/>
            <person name="Jetten M.S.M."/>
            <person name="Mascher T."/>
            <person name="Medema M.H."/>
            <person name="Devos D.P."/>
            <person name="Kaster A.-K."/>
            <person name="Ovreas L."/>
            <person name="Rohde M."/>
            <person name="Galperin M.Y."/>
            <person name="Jogler C."/>
        </authorList>
    </citation>
    <scope>NUCLEOTIDE SEQUENCE [LARGE SCALE GENOMIC DNA]</scope>
    <source>
        <strain evidence="2 3">Pan181</strain>
    </source>
</reference>
<keyword evidence="1" id="KW-0732">Signal</keyword>
<evidence type="ECO:0000313" key="3">
    <source>
        <dbReference type="Proteomes" id="UP000315750"/>
    </source>
</evidence>
<dbReference type="KEGG" id="amuc:Pan181_00830"/>
<dbReference type="OrthoDB" id="286361at2"/>
<dbReference type="RefSeq" id="WP_145244947.1">
    <property type="nucleotide sequence ID" value="NZ_CP036278.1"/>
</dbReference>
<gene>
    <name evidence="2" type="ORF">Pan181_00830</name>
</gene>
<dbReference type="EMBL" id="CP036278">
    <property type="protein sequence ID" value="QDU53905.1"/>
    <property type="molecule type" value="Genomic_DNA"/>
</dbReference>
<feature type="chain" id="PRO_5022091672" description="Carboxypeptidase regulatory-like domain-containing protein" evidence="1">
    <location>
        <begin position="21"/>
        <end position="138"/>
    </location>
</feature>
<accession>A0A518AGQ4</accession>
<sequence length="138" mass="14990" precursor="true">MNHSQLSLLTTLLGVLLVTAGCGQTDQYAPVKGQVFYNDQPVTTGVVMFQPSDGPPARGRIEPDGTFELETIGEAQGARIGENKVRISSRQPPADPNAAEVGLGKLLIPRRYTDFKTSGLVIEVESDRTEPYVFRLTD</sequence>
<name>A0A518AGQ4_9BACT</name>
<evidence type="ECO:0000256" key="1">
    <source>
        <dbReference type="SAM" id="SignalP"/>
    </source>
</evidence>